<evidence type="ECO:0000256" key="1">
    <source>
        <dbReference type="ARBA" id="ARBA00022705"/>
    </source>
</evidence>
<evidence type="ECO:0000313" key="5">
    <source>
        <dbReference type="Proteomes" id="UP000258501"/>
    </source>
</evidence>
<dbReference type="GO" id="GO:0006302">
    <property type="term" value="P:double-strand break repair"/>
    <property type="evidence" value="ECO:0007669"/>
    <property type="project" value="TreeGrafter"/>
</dbReference>
<dbReference type="GO" id="GO:0006261">
    <property type="term" value="P:DNA-templated DNA replication"/>
    <property type="evidence" value="ECO:0007669"/>
    <property type="project" value="InterPro"/>
</dbReference>
<dbReference type="PANTHER" id="PTHR10133:SF27">
    <property type="entry name" value="DNA POLYMERASE NU"/>
    <property type="match status" value="1"/>
</dbReference>
<keyword evidence="5" id="KW-1185">Reference proteome</keyword>
<evidence type="ECO:0000259" key="3">
    <source>
        <dbReference type="Pfam" id="PF00476"/>
    </source>
</evidence>
<dbReference type="Pfam" id="PF00476">
    <property type="entry name" value="DNA_pol_A"/>
    <property type="match status" value="1"/>
</dbReference>
<dbReference type="InterPro" id="IPR002298">
    <property type="entry name" value="DNA_polymerase_A"/>
</dbReference>
<sequence length="92" mass="10261">MPRKTGDVTRFDYKHPIKRMFVTSFEGGALLQLDYSSLESRVLALAAQDEEMTQAFLDGADVHKDTASLVFNVPIEQVTDDMRSDAKSTTFG</sequence>
<dbReference type="PRINTS" id="PR00868">
    <property type="entry name" value="DNAPOLI"/>
</dbReference>
<keyword evidence="1" id="KW-0235">DNA replication</keyword>
<organism evidence="4 5">
    <name type="scientific">Bacillus phage SIOphi</name>
    <dbReference type="NCBI Taxonomy" id="1285382"/>
    <lineage>
        <taxon>Viruses</taxon>
        <taxon>Duplodnaviria</taxon>
        <taxon>Heunggongvirae</taxon>
        <taxon>Uroviricota</taxon>
        <taxon>Caudoviricetes</taxon>
        <taxon>Herelleviridae</taxon>
        <taxon>Bastillevirinae</taxon>
        <taxon>Siophivirus</taxon>
        <taxon>Siophivirus SIOphi</taxon>
    </lineage>
</organism>
<evidence type="ECO:0000313" key="4">
    <source>
        <dbReference type="EMBL" id="AGK86975.1"/>
    </source>
</evidence>
<dbReference type="InterPro" id="IPR001098">
    <property type="entry name" value="DNA-dir_DNA_pol_A_palm_dom"/>
</dbReference>
<dbReference type="OrthoDB" id="14842at10239"/>
<dbReference type="Gene3D" id="3.30.70.370">
    <property type="match status" value="1"/>
</dbReference>
<dbReference type="PANTHER" id="PTHR10133">
    <property type="entry name" value="DNA POLYMERASE I"/>
    <property type="match status" value="1"/>
</dbReference>
<dbReference type="EMBL" id="KC699836">
    <property type="protein sequence ID" value="AGK86975.1"/>
    <property type="molecule type" value="Genomic_DNA"/>
</dbReference>
<accession>R4JMU2</accession>
<evidence type="ECO:0000256" key="2">
    <source>
        <dbReference type="ARBA" id="ARBA00023109"/>
    </source>
</evidence>
<protein>
    <submittedName>
        <fullName evidence="4">DNA polymerase I</fullName>
    </submittedName>
</protein>
<dbReference type="GO" id="GO:0003677">
    <property type="term" value="F:DNA binding"/>
    <property type="evidence" value="ECO:0007669"/>
    <property type="project" value="InterPro"/>
</dbReference>
<keyword evidence="2" id="KW-1194">Viral DNA replication</keyword>
<dbReference type="GO" id="GO:0003887">
    <property type="term" value="F:DNA-directed DNA polymerase activity"/>
    <property type="evidence" value="ECO:0007669"/>
    <property type="project" value="InterPro"/>
</dbReference>
<dbReference type="InterPro" id="IPR043502">
    <property type="entry name" value="DNA/RNA_pol_sf"/>
</dbReference>
<gene>
    <name evidence="4" type="ORF">SIOphi_00835</name>
</gene>
<dbReference type="Gene3D" id="1.10.150.20">
    <property type="entry name" value="5' to 3' exonuclease, C-terminal subdomain"/>
    <property type="match status" value="1"/>
</dbReference>
<name>R4JMU2_9CAUD</name>
<dbReference type="Proteomes" id="UP000258501">
    <property type="component" value="Segment"/>
</dbReference>
<proteinExistence type="predicted"/>
<feature type="domain" description="DNA-directed DNA polymerase family A palm" evidence="3">
    <location>
        <begin position="12"/>
        <end position="92"/>
    </location>
</feature>
<dbReference type="GO" id="GO:0039693">
    <property type="term" value="P:viral DNA genome replication"/>
    <property type="evidence" value="ECO:0007669"/>
    <property type="project" value="UniProtKB-KW"/>
</dbReference>
<reference evidence="4 5" key="1">
    <citation type="submission" date="2013-02" db="EMBL/GenBank/DDBJ databases">
        <authorList>
            <person name="Lukaszewicz M."/>
            <person name="Biegalska A."/>
            <person name="Krasowska A."/>
        </authorList>
    </citation>
    <scope>NUCLEOTIDE SEQUENCE [LARGE SCALE GENOMIC DNA]</scope>
</reference>
<dbReference type="SUPFAM" id="SSF56672">
    <property type="entry name" value="DNA/RNA polymerases"/>
    <property type="match status" value="1"/>
</dbReference>